<keyword evidence="3" id="KW-1185">Reference proteome</keyword>
<name>A0A1P8B7B7_ARATH</name>
<dbReference type="InParanoid" id="A0A1P8B7B7"/>
<dbReference type="TAIR" id="AT4G12555"/>
<evidence type="ECO:0000313" key="3">
    <source>
        <dbReference type="Proteomes" id="UP000006548"/>
    </source>
</evidence>
<organism evidence="2 3">
    <name type="scientific">Arabidopsis thaliana</name>
    <name type="common">Mouse-ear cress</name>
    <dbReference type="NCBI Taxonomy" id="3702"/>
    <lineage>
        <taxon>Eukaryota</taxon>
        <taxon>Viridiplantae</taxon>
        <taxon>Streptophyta</taxon>
        <taxon>Embryophyta</taxon>
        <taxon>Tracheophyta</taxon>
        <taxon>Spermatophyta</taxon>
        <taxon>Magnoliopsida</taxon>
        <taxon>eudicotyledons</taxon>
        <taxon>Gunneridae</taxon>
        <taxon>Pentapetalae</taxon>
        <taxon>rosids</taxon>
        <taxon>malvids</taxon>
        <taxon>Brassicales</taxon>
        <taxon>Brassicaceae</taxon>
        <taxon>Camelineae</taxon>
        <taxon>Arabidopsis</taxon>
    </lineage>
</organism>
<evidence type="ECO:0000313" key="1">
    <source>
        <dbReference type="Araport" id="AT4G12555"/>
    </source>
</evidence>
<dbReference type="Araport" id="AT4G12555"/>
<dbReference type="KEGG" id="ath:AT4G12555"/>
<sequence>MGEQFPEIVVDKVFNLRALETLWSIPTTNIEEYAEIDRKVNIDNSKNASLDCSAKADRGLKVSQALDERATWLYRTSPCGCRGVSEEEEVERNEECKGGSWSHLFV</sequence>
<reference evidence="2 3" key="1">
    <citation type="journal article" date="1999" name="Nature">
        <title>Sequence and analysis of chromosome 4 of the plant Arabidopsis thaliana.</title>
        <authorList>
            <consortium name="EU"/>
            <consortium name="CSHL and WU Arabidopsis Sequencing Project"/>
            <person name="Mayer K."/>
            <person name="Schuller C."/>
            <person name="Wambutt R."/>
            <person name="Murphy G."/>
            <person name="Volckaert G."/>
            <person name="Pohl T."/>
            <person name="Dusterhoft A."/>
            <person name="Stiekema W."/>
            <person name="Entian K.D."/>
            <person name="Terryn N."/>
            <person name="Harris B."/>
            <person name="Ansorge W."/>
            <person name="Brandt P."/>
            <person name="Grivell L."/>
            <person name="Rieger M."/>
            <person name="Weichselgartner M."/>
            <person name="de Simone V."/>
            <person name="Obermaier B."/>
            <person name="Mache R."/>
            <person name="Muller M."/>
            <person name="Kreis M."/>
            <person name="Delseny M."/>
            <person name="Puigdomenech P."/>
            <person name="Watson M."/>
            <person name="Schmidtheini T."/>
            <person name="Reichert B."/>
            <person name="Portatelle D."/>
            <person name="Perez-Alonso M."/>
            <person name="Boutry M."/>
            <person name="Bancroft I."/>
            <person name="Vos P."/>
            <person name="Hoheisel J."/>
            <person name="Zimmermann W."/>
            <person name="Wedler H."/>
            <person name="Ridley P."/>
            <person name="Langham S.A."/>
            <person name="McCullagh B."/>
            <person name="Bilham L."/>
            <person name="Robben J."/>
            <person name="Van der Schueren J."/>
            <person name="Grymonprez B."/>
            <person name="Chuang Y.J."/>
            <person name="Vandenbussche F."/>
            <person name="Braeken M."/>
            <person name="Weltjens I."/>
            <person name="Voet M."/>
            <person name="Bastiaens I."/>
            <person name="Aert R."/>
            <person name="Defoor E."/>
            <person name="Weitzenegger T."/>
            <person name="Bothe G."/>
            <person name="Ramsperger U."/>
            <person name="Hilbert H."/>
            <person name="Braun M."/>
            <person name="Holzer E."/>
            <person name="Brandt A."/>
            <person name="Peters S."/>
            <person name="van Staveren M."/>
            <person name="Dirske W."/>
            <person name="Mooijman P."/>
            <person name="Klein Lankhorst R."/>
            <person name="Rose M."/>
            <person name="Hauf J."/>
            <person name="Kotter P."/>
            <person name="Berneiser S."/>
            <person name="Hempel S."/>
            <person name="Feldpausch M."/>
            <person name="Lamberth S."/>
            <person name="Van den Daele H."/>
            <person name="De Keyser A."/>
            <person name="Buysshaert C."/>
            <person name="Gielen J."/>
            <person name="Villarroel R."/>
            <person name="De Clercq R."/>
            <person name="Van Montagu M."/>
            <person name="Rogers J."/>
            <person name="Cronin A."/>
            <person name="Quail M."/>
            <person name="Bray-Allen S."/>
            <person name="Clark L."/>
            <person name="Doggett J."/>
            <person name="Hall S."/>
            <person name="Kay M."/>
            <person name="Lennard N."/>
            <person name="McLay K."/>
            <person name="Mayes R."/>
            <person name="Pettett A."/>
            <person name="Rajandream M.A."/>
            <person name="Lyne M."/>
            <person name="Benes V."/>
            <person name="Rechmann S."/>
            <person name="Borkova D."/>
            <person name="Blocker H."/>
            <person name="Scharfe M."/>
            <person name="Grimm M."/>
            <person name="Lohnert T.H."/>
            <person name="Dose S."/>
            <person name="de Haan M."/>
            <person name="Maarse A."/>
            <person name="Schafer M."/>
            <person name="Muller-Auer S."/>
            <person name="Gabel C."/>
            <person name="Fuchs M."/>
            <person name="Fartmann B."/>
            <person name="Granderath K."/>
            <person name="Dauner D."/>
            <person name="Herzl A."/>
            <person name="Neumann S."/>
            <person name="Argiriou A."/>
            <person name="Vitale D."/>
            <person name="Liguori R."/>
            <person name="Piravandi E."/>
            <person name="Massenet O."/>
            <person name="Quigley F."/>
            <person name="Clabauld G."/>
            <person name="Mundlein A."/>
            <person name="Felber R."/>
            <person name="Schnabl S."/>
            <person name="Hiller R."/>
            <person name="Schmidt W."/>
            <person name="Lecharny A."/>
            <person name="Aubourg S."/>
            <person name="Chefdor F."/>
            <person name="Cooke R."/>
            <person name="Berger C."/>
            <person name="Montfort A."/>
            <person name="Casacuberta E."/>
            <person name="Gibbons T."/>
            <person name="Weber N."/>
            <person name="Vandenbol M."/>
            <person name="Bargues M."/>
            <person name="Terol J."/>
            <person name="Torres A."/>
            <person name="Perez-Perez A."/>
            <person name="Purnelle B."/>
            <person name="Bent E."/>
            <person name="Johnson S."/>
            <person name="Tacon D."/>
            <person name="Jesse T."/>
            <person name="Heijnen L."/>
            <person name="Schwarz S."/>
            <person name="Scholler P."/>
            <person name="Heber S."/>
            <person name="Francs P."/>
            <person name="Bielke C."/>
            <person name="Frishman D."/>
            <person name="Haase D."/>
            <person name="Lemcke K."/>
            <person name="Mewes H.W."/>
            <person name="Stocker S."/>
            <person name="Zaccaria P."/>
            <person name="Bevan M."/>
            <person name="Wilson R.K."/>
            <person name="de la Bastide M."/>
            <person name="Habermann K."/>
            <person name="Parnell L."/>
            <person name="Dedhia N."/>
            <person name="Gnoj L."/>
            <person name="Schutz K."/>
            <person name="Huang E."/>
            <person name="Spiegel L."/>
            <person name="Sehkon M."/>
            <person name="Murray J."/>
            <person name="Sheet P."/>
            <person name="Cordes M."/>
            <person name="Abu-Threideh J."/>
            <person name="Stoneking T."/>
            <person name="Kalicki J."/>
            <person name="Graves T."/>
            <person name="Harmon G."/>
            <person name="Edwards J."/>
            <person name="Latreille P."/>
            <person name="Courtney L."/>
            <person name="Cloud J."/>
            <person name="Abbott A."/>
            <person name="Scott K."/>
            <person name="Johnson D."/>
            <person name="Minx P."/>
            <person name="Bentley D."/>
            <person name="Fulton B."/>
            <person name="Miller N."/>
            <person name="Greco T."/>
            <person name="Kemp K."/>
            <person name="Kramer J."/>
            <person name="Fulton L."/>
            <person name="Mardis E."/>
            <person name="Dante M."/>
            <person name="Pepin K."/>
            <person name="Hillier L."/>
            <person name="Nelson J."/>
            <person name="Spieth J."/>
            <person name="Ryan E."/>
            <person name="Andrews S."/>
            <person name="Geisel C."/>
            <person name="Layman D."/>
            <person name="Du H."/>
            <person name="Ali J."/>
            <person name="Berghoff A."/>
            <person name="Jones K."/>
            <person name="Drone K."/>
            <person name="Cotton M."/>
            <person name="Joshu C."/>
            <person name="Antonoiu B."/>
            <person name="Zidanic M."/>
            <person name="Strong C."/>
            <person name="Sun H."/>
            <person name="Lamar B."/>
            <person name="Yordan C."/>
            <person name="Ma P."/>
            <person name="Zhong J."/>
            <person name="Preston R."/>
            <person name="Vil D."/>
            <person name="Shekher M."/>
            <person name="Matero A."/>
            <person name="Shah R."/>
            <person name="Swaby I.K."/>
            <person name="O'Shaughnessy A."/>
            <person name="Rodriguez M."/>
            <person name="Hoffmann J."/>
            <person name="Till S."/>
            <person name="Granat S."/>
            <person name="Shohdy N."/>
            <person name="Hasegawa A."/>
            <person name="Hameed A."/>
            <person name="Lodhi M."/>
            <person name="Johnson A."/>
            <person name="Chen E."/>
            <person name="Marra M."/>
            <person name="Martienssen R."/>
            <person name="McCombie W.R."/>
        </authorList>
    </citation>
    <scope>NUCLEOTIDE SEQUENCE [LARGE SCALE GENOMIC DNA]</scope>
    <source>
        <strain evidence="3">cv. Columbia</strain>
    </source>
</reference>
<dbReference type="RefSeq" id="NP_001329315.1">
    <property type="nucleotide sequence ID" value="NM_001340789.1"/>
</dbReference>
<dbReference type="Proteomes" id="UP000006548">
    <property type="component" value="Chromosome 4"/>
</dbReference>
<evidence type="ECO:0000313" key="2">
    <source>
        <dbReference type="EMBL" id="ANM67488.1"/>
    </source>
</evidence>
<dbReference type="GeneID" id="28720125"/>
<protein>
    <submittedName>
        <fullName evidence="2">Uncharacterized protein</fullName>
    </submittedName>
</protein>
<reference evidence="3" key="2">
    <citation type="journal article" date="2017" name="Plant J.">
        <title>Araport11: a complete reannotation of the Arabidopsis thaliana reference genome.</title>
        <authorList>
            <person name="Cheng C.Y."/>
            <person name="Krishnakumar V."/>
            <person name="Chan A.P."/>
            <person name="Thibaud-Nissen F."/>
            <person name="Schobel S."/>
            <person name="Town C.D."/>
        </authorList>
    </citation>
    <scope>GENOME REANNOTATION</scope>
    <source>
        <strain evidence="3">cv. Columbia</strain>
    </source>
</reference>
<accession>A0A1P8B7B7</accession>
<dbReference type="AlphaFoldDB" id="A0A1P8B7B7"/>
<dbReference type="EMBL" id="CP002687">
    <property type="protein sequence ID" value="ANM67488.1"/>
    <property type="molecule type" value="Genomic_DNA"/>
</dbReference>
<gene>
    <name evidence="1 2" type="ordered locus">At4g12555</name>
</gene>
<proteinExistence type="predicted"/>